<keyword evidence="4" id="KW-1185">Reference proteome</keyword>
<name>A0ABQ2RHY6_9ACTN</name>
<dbReference type="PANTHER" id="PTHR30383">
    <property type="entry name" value="THIOESTERASE 1/PROTEASE 1/LYSOPHOSPHOLIPASE L1"/>
    <property type="match status" value="1"/>
</dbReference>
<protein>
    <recommendedName>
        <fullName evidence="2">SGNH hydrolase-type esterase domain-containing protein</fullName>
    </recommendedName>
</protein>
<evidence type="ECO:0000313" key="4">
    <source>
        <dbReference type="Proteomes" id="UP000611554"/>
    </source>
</evidence>
<dbReference type="InterPro" id="IPR036514">
    <property type="entry name" value="SGNH_hydro_sf"/>
</dbReference>
<dbReference type="InterPro" id="IPR013830">
    <property type="entry name" value="SGNH_hydro"/>
</dbReference>
<dbReference type="Proteomes" id="UP000611554">
    <property type="component" value="Unassembled WGS sequence"/>
</dbReference>
<feature type="chain" id="PRO_5045315304" description="SGNH hydrolase-type esterase domain-containing protein" evidence="1">
    <location>
        <begin position="27"/>
        <end position="332"/>
    </location>
</feature>
<gene>
    <name evidence="3" type="ORF">GCM10010140_66320</name>
</gene>
<feature type="signal peptide" evidence="1">
    <location>
        <begin position="1"/>
        <end position="26"/>
    </location>
</feature>
<dbReference type="Gene3D" id="3.40.50.1110">
    <property type="entry name" value="SGNH hydrolase"/>
    <property type="match status" value="1"/>
</dbReference>
<evidence type="ECO:0000256" key="1">
    <source>
        <dbReference type="SAM" id="SignalP"/>
    </source>
</evidence>
<accession>A0ABQ2RHY6</accession>
<feature type="domain" description="SGNH hydrolase-type esterase" evidence="2">
    <location>
        <begin position="84"/>
        <end position="310"/>
    </location>
</feature>
<dbReference type="InterPro" id="IPR051532">
    <property type="entry name" value="Ester_Hydrolysis_Enzymes"/>
</dbReference>
<evidence type="ECO:0000259" key="2">
    <source>
        <dbReference type="Pfam" id="PF13472"/>
    </source>
</evidence>
<reference evidence="4" key="1">
    <citation type="journal article" date="2019" name="Int. J. Syst. Evol. Microbiol.">
        <title>The Global Catalogue of Microorganisms (GCM) 10K type strain sequencing project: providing services to taxonomists for standard genome sequencing and annotation.</title>
        <authorList>
            <consortium name="The Broad Institute Genomics Platform"/>
            <consortium name="The Broad Institute Genome Sequencing Center for Infectious Disease"/>
            <person name="Wu L."/>
            <person name="Ma J."/>
        </authorList>
    </citation>
    <scope>NUCLEOTIDE SEQUENCE [LARGE SCALE GENOMIC DNA]</scope>
    <source>
        <strain evidence="4">JCM 3115</strain>
    </source>
</reference>
<sequence>MAGRIVTVLTGVVTLVAVCPAAPARAAGSRPVEAGTARRAAPVQARVAGARTGIRAAGGRPVRARAVAAGRGAPAGWRPVVMVAVGDSISSGFNACGWYVPCPARSWATGDDERVRSHYLRLLGGGAPVAGHGVNLAVPGATSADLARQMAGAVARRADYVTVLVGAQDACVADERQMTPVDVYRRRVAGALETLRAGRPDARVFLASVPDLRRLWQVGRNSVAARAFWAVGRICPSMLARPRSTAPADRERRDRVRARVSGYNSALAQVCAAYGPACRFDGNALFGCRFTRDQLSKWDFFHPSASGQRLIAQLTFPLIEDWLREPAGERVT</sequence>
<dbReference type="SUPFAM" id="SSF52266">
    <property type="entry name" value="SGNH hydrolase"/>
    <property type="match status" value="1"/>
</dbReference>
<proteinExistence type="predicted"/>
<dbReference type="Pfam" id="PF13472">
    <property type="entry name" value="Lipase_GDSL_2"/>
    <property type="match status" value="1"/>
</dbReference>
<evidence type="ECO:0000313" key="3">
    <source>
        <dbReference type="EMBL" id="GGQ26792.1"/>
    </source>
</evidence>
<organism evidence="3 4">
    <name type="scientific">Streptosporangium pseudovulgare</name>
    <dbReference type="NCBI Taxonomy" id="35765"/>
    <lineage>
        <taxon>Bacteria</taxon>
        <taxon>Bacillati</taxon>
        <taxon>Actinomycetota</taxon>
        <taxon>Actinomycetes</taxon>
        <taxon>Streptosporangiales</taxon>
        <taxon>Streptosporangiaceae</taxon>
        <taxon>Streptosporangium</taxon>
    </lineage>
</organism>
<comment type="caution">
    <text evidence="3">The sequence shown here is derived from an EMBL/GenBank/DDBJ whole genome shotgun (WGS) entry which is preliminary data.</text>
</comment>
<dbReference type="PANTHER" id="PTHR30383:SF5">
    <property type="entry name" value="SGNH HYDROLASE-TYPE ESTERASE DOMAIN-CONTAINING PROTEIN"/>
    <property type="match status" value="1"/>
</dbReference>
<dbReference type="EMBL" id="BMQJ01000022">
    <property type="protein sequence ID" value="GGQ26792.1"/>
    <property type="molecule type" value="Genomic_DNA"/>
</dbReference>
<keyword evidence="1" id="KW-0732">Signal</keyword>